<evidence type="ECO:0008006" key="3">
    <source>
        <dbReference type="Google" id="ProtNLM"/>
    </source>
</evidence>
<protein>
    <recommendedName>
        <fullName evidence="3">SAM-dependent methyltransferase</fullName>
    </recommendedName>
</protein>
<evidence type="ECO:0000313" key="1">
    <source>
        <dbReference type="EMBL" id="SDG43340.1"/>
    </source>
</evidence>
<reference evidence="1 2" key="1">
    <citation type="submission" date="2016-10" db="EMBL/GenBank/DDBJ databases">
        <authorList>
            <person name="de Groot N.N."/>
        </authorList>
    </citation>
    <scope>NUCLEOTIDE SEQUENCE [LARGE SCALE GENOMIC DNA]</scope>
    <source>
        <strain evidence="1 2">BH539</strain>
    </source>
</reference>
<dbReference type="InterPro" id="IPR029063">
    <property type="entry name" value="SAM-dependent_MTases_sf"/>
</dbReference>
<name>A0A1G7U9A2_9GAMM</name>
<dbReference type="SUPFAM" id="SSF53335">
    <property type="entry name" value="S-adenosyl-L-methionine-dependent methyltransferases"/>
    <property type="match status" value="1"/>
</dbReference>
<dbReference type="Proteomes" id="UP000198641">
    <property type="component" value="Unassembled WGS sequence"/>
</dbReference>
<organism evidence="1 2">
    <name type="scientific">Onishia taeanensis</name>
    <dbReference type="NCBI Taxonomy" id="284577"/>
    <lineage>
        <taxon>Bacteria</taxon>
        <taxon>Pseudomonadati</taxon>
        <taxon>Pseudomonadota</taxon>
        <taxon>Gammaproteobacteria</taxon>
        <taxon>Oceanospirillales</taxon>
        <taxon>Halomonadaceae</taxon>
        <taxon>Onishia</taxon>
    </lineage>
</organism>
<dbReference type="EMBL" id="FNCI01000013">
    <property type="protein sequence ID" value="SDG43340.1"/>
    <property type="molecule type" value="Genomic_DNA"/>
</dbReference>
<dbReference type="InterPro" id="IPR010342">
    <property type="entry name" value="DUF938"/>
</dbReference>
<accession>A0A1G7U9A2</accession>
<dbReference type="RefSeq" id="WP_092527708.1">
    <property type="nucleotide sequence ID" value="NZ_FNCI01000013.1"/>
</dbReference>
<dbReference type="AlphaFoldDB" id="A0A1G7U9A2"/>
<keyword evidence="2" id="KW-1185">Reference proteome</keyword>
<evidence type="ECO:0000313" key="2">
    <source>
        <dbReference type="Proteomes" id="UP000198641"/>
    </source>
</evidence>
<dbReference type="PANTHER" id="PTHR20974:SF0">
    <property type="entry name" value="UPF0585 PROTEIN CG18661"/>
    <property type="match status" value="1"/>
</dbReference>
<dbReference type="STRING" id="284577.SAMN05216571_11349"/>
<proteinExistence type="predicted"/>
<dbReference type="PANTHER" id="PTHR20974">
    <property type="entry name" value="UPF0585 PROTEIN CG18661"/>
    <property type="match status" value="1"/>
</dbReference>
<dbReference type="Pfam" id="PF06080">
    <property type="entry name" value="DUF938"/>
    <property type="match status" value="1"/>
</dbReference>
<dbReference type="Gene3D" id="3.40.50.150">
    <property type="entry name" value="Vaccinia Virus protein VP39"/>
    <property type="match status" value="1"/>
</dbReference>
<gene>
    <name evidence="1" type="ORF">SAMN05216571_11349</name>
</gene>
<sequence>MYSDSRLSSPAVARNRAPILEVLEPALQEVLSACGADRLRVLELASGSGEHALYFSQALPWVDWQPSDPSAEAVASIRAWRTEQGTANLAEPLTLDVTRRPWPLESIDALVAINLVHISPWEVTEALMAEAGERLPPGGLLFLYGPYRRDGQHTAPSNEAFDASLRTRDSRWGIRDLEAVLACAQAEGLTLDKVVEMPANNLSVVLRKQK</sequence>
<dbReference type="CDD" id="cd02440">
    <property type="entry name" value="AdoMet_MTases"/>
    <property type="match status" value="1"/>
</dbReference>
<dbReference type="OrthoDB" id="5563826at2"/>